<accession>A0A387B3V9</accession>
<dbReference type="Pfam" id="PF08327">
    <property type="entry name" value="AHSA1"/>
    <property type="match status" value="1"/>
</dbReference>
<dbReference type="SUPFAM" id="SSF54909">
    <property type="entry name" value="Dimeric alpha+beta barrel"/>
    <property type="match status" value="1"/>
</dbReference>
<dbReference type="Proteomes" id="UP000278886">
    <property type="component" value="Chromosome"/>
</dbReference>
<dbReference type="Gene3D" id="3.30.530.20">
    <property type="match status" value="1"/>
</dbReference>
<sequence length="246" mass="26306">MTLPPIRRHLVVRATPERAYRVFTEQLGAWWPLVRHSVYETGNTVAFEGDAIVERSASGESTVWGRVTLAEPPHRIAFTWHPGREEDRGEVEVTFVPVGEAQTLVTLVHSGWESYGGAAAEAREEYRNGWPTVLGAFASEAGADADAVPEGELWFVLSHTAGPAAGVDGVFAHPLFAEHGAFLASLAADGVLVGAGPLPDEADAGQTIVRVPAECAAELLARAEADASVAGELLELRIRTWNVLLP</sequence>
<dbReference type="RefSeq" id="WP_120762661.1">
    <property type="nucleotide sequence ID" value="NZ_CP032630.1"/>
</dbReference>
<keyword evidence="4" id="KW-1185">Reference proteome</keyword>
<evidence type="ECO:0000256" key="1">
    <source>
        <dbReference type="ARBA" id="ARBA00006817"/>
    </source>
</evidence>
<feature type="domain" description="Activator of Hsp90 ATPase homologue 1/2-like C-terminal" evidence="2">
    <location>
        <begin position="14"/>
        <end position="139"/>
    </location>
</feature>
<dbReference type="AlphaFoldDB" id="A0A387B3V9"/>
<organism evidence="3 4">
    <name type="scientific">Protaetiibacter intestinalis</name>
    <dbReference type="NCBI Taxonomy" id="2419774"/>
    <lineage>
        <taxon>Bacteria</taxon>
        <taxon>Bacillati</taxon>
        <taxon>Actinomycetota</taxon>
        <taxon>Actinomycetes</taxon>
        <taxon>Micrococcales</taxon>
        <taxon>Microbacteriaceae</taxon>
        <taxon>Protaetiibacter</taxon>
    </lineage>
</organism>
<evidence type="ECO:0000313" key="3">
    <source>
        <dbReference type="EMBL" id="AYF98314.1"/>
    </source>
</evidence>
<dbReference type="OrthoDB" id="268331at2"/>
<protein>
    <recommendedName>
        <fullName evidence="2">Activator of Hsp90 ATPase homologue 1/2-like C-terminal domain-containing protein</fullName>
    </recommendedName>
</protein>
<name>A0A387B3V9_9MICO</name>
<gene>
    <name evidence="3" type="ORF">D7I47_08625</name>
</gene>
<dbReference type="InterPro" id="IPR013538">
    <property type="entry name" value="ASHA1/2-like_C"/>
</dbReference>
<dbReference type="KEGG" id="lyd:D7I47_08625"/>
<dbReference type="EMBL" id="CP032630">
    <property type="protein sequence ID" value="AYF98314.1"/>
    <property type="molecule type" value="Genomic_DNA"/>
</dbReference>
<evidence type="ECO:0000259" key="2">
    <source>
        <dbReference type="Pfam" id="PF08327"/>
    </source>
</evidence>
<evidence type="ECO:0000313" key="4">
    <source>
        <dbReference type="Proteomes" id="UP000278886"/>
    </source>
</evidence>
<reference evidence="4" key="1">
    <citation type="submission" date="2018-09" db="EMBL/GenBank/DDBJ databases">
        <title>Genome sequencing of strain 2DFWR-13.</title>
        <authorList>
            <person name="Heo J."/>
            <person name="Kim S.-J."/>
            <person name="Kwon S.-W."/>
        </authorList>
    </citation>
    <scope>NUCLEOTIDE SEQUENCE [LARGE SCALE GENOMIC DNA]</scope>
    <source>
        <strain evidence="4">2DFWR-13</strain>
    </source>
</reference>
<dbReference type="InterPro" id="IPR023393">
    <property type="entry name" value="START-like_dom_sf"/>
</dbReference>
<comment type="similarity">
    <text evidence="1">Belongs to the AHA1 family.</text>
</comment>
<proteinExistence type="inferred from homology"/>
<dbReference type="SUPFAM" id="SSF55961">
    <property type="entry name" value="Bet v1-like"/>
    <property type="match status" value="1"/>
</dbReference>
<dbReference type="InterPro" id="IPR011008">
    <property type="entry name" value="Dimeric_a/b-barrel"/>
</dbReference>